<reference evidence="2" key="1">
    <citation type="journal article" date="2021" name="PeerJ">
        <title>Extensive microbial diversity within the chicken gut microbiome revealed by metagenomics and culture.</title>
        <authorList>
            <person name="Gilroy R."/>
            <person name="Ravi A."/>
            <person name="Getino M."/>
            <person name="Pursley I."/>
            <person name="Horton D.L."/>
            <person name="Alikhan N.F."/>
            <person name="Baker D."/>
            <person name="Gharbi K."/>
            <person name="Hall N."/>
            <person name="Watson M."/>
            <person name="Adriaenssens E.M."/>
            <person name="Foster-Nyarko E."/>
            <person name="Jarju S."/>
            <person name="Secka A."/>
            <person name="Antonio M."/>
            <person name="Oren A."/>
            <person name="Chaudhuri R.R."/>
            <person name="La Ragione R."/>
            <person name="Hildebrand F."/>
            <person name="Pallen M.J."/>
        </authorList>
    </citation>
    <scope>NUCLEOTIDE SEQUENCE</scope>
    <source>
        <strain evidence="2">CHK173-2145</strain>
    </source>
</reference>
<name>A0A921EXW8_9LACO</name>
<dbReference type="AlphaFoldDB" id="A0A921EXW8"/>
<evidence type="ECO:0000313" key="3">
    <source>
        <dbReference type="Proteomes" id="UP000721920"/>
    </source>
</evidence>
<gene>
    <name evidence="2" type="ORF">K8U88_01345</name>
</gene>
<feature type="compositionally biased region" description="Polar residues" evidence="1">
    <location>
        <begin position="67"/>
        <end position="83"/>
    </location>
</feature>
<proteinExistence type="predicted"/>
<protein>
    <submittedName>
        <fullName evidence="2">Uncharacterized protein</fullName>
    </submittedName>
</protein>
<reference evidence="2" key="2">
    <citation type="submission" date="2021-09" db="EMBL/GenBank/DDBJ databases">
        <authorList>
            <person name="Gilroy R."/>
        </authorList>
    </citation>
    <scope>NUCLEOTIDE SEQUENCE</scope>
    <source>
        <strain evidence="2">CHK173-2145</strain>
    </source>
</reference>
<dbReference type="Proteomes" id="UP000721920">
    <property type="component" value="Unassembled WGS sequence"/>
</dbReference>
<comment type="caution">
    <text evidence="2">The sequence shown here is derived from an EMBL/GenBank/DDBJ whole genome shotgun (WGS) entry which is preliminary data.</text>
</comment>
<sequence>MRDLNTDKQKIIQASDESRSSAHKLRSIFQKVSGALGIEGFMQKDVQGNIARVGRVKCANAQMTTATKRTGTIPASSETTTKLPTVAETKKRLLAESSLSSISDQTND</sequence>
<organism evidence="2 3">
    <name type="scientific">Levilactobacillus hammesii</name>
    <dbReference type="NCBI Taxonomy" id="267633"/>
    <lineage>
        <taxon>Bacteria</taxon>
        <taxon>Bacillati</taxon>
        <taxon>Bacillota</taxon>
        <taxon>Bacilli</taxon>
        <taxon>Lactobacillales</taxon>
        <taxon>Lactobacillaceae</taxon>
        <taxon>Levilactobacillus</taxon>
    </lineage>
</organism>
<dbReference type="EMBL" id="DYXN01000017">
    <property type="protein sequence ID" value="HJE86207.1"/>
    <property type="molecule type" value="Genomic_DNA"/>
</dbReference>
<evidence type="ECO:0000256" key="1">
    <source>
        <dbReference type="SAM" id="MobiDB-lite"/>
    </source>
</evidence>
<accession>A0A921EXW8</accession>
<feature type="region of interest" description="Disordered" evidence="1">
    <location>
        <begin position="67"/>
        <end position="89"/>
    </location>
</feature>
<evidence type="ECO:0000313" key="2">
    <source>
        <dbReference type="EMBL" id="HJE86207.1"/>
    </source>
</evidence>